<dbReference type="EMBL" id="JALBCA010000055">
    <property type="protein sequence ID" value="KAI2385723.1"/>
    <property type="molecule type" value="Genomic_DNA"/>
</dbReference>
<organism evidence="1">
    <name type="scientific">Ophidiomyces ophidiicola</name>
    <dbReference type="NCBI Taxonomy" id="1387563"/>
    <lineage>
        <taxon>Eukaryota</taxon>
        <taxon>Fungi</taxon>
        <taxon>Dikarya</taxon>
        <taxon>Ascomycota</taxon>
        <taxon>Pezizomycotina</taxon>
        <taxon>Eurotiomycetes</taxon>
        <taxon>Eurotiomycetidae</taxon>
        <taxon>Onygenales</taxon>
        <taxon>Onygenaceae</taxon>
        <taxon>Ophidiomyces</taxon>
    </lineage>
</organism>
<keyword evidence="1" id="KW-0378">Hydrolase</keyword>
<reference evidence="1" key="1">
    <citation type="journal article" date="2022" name="bioRxiv">
        <title>Population genetic analysis of Ophidiomyces ophidiicola, the causative agent of snake fungal disease, indicates recent introductions to the USA.</title>
        <authorList>
            <person name="Ladner J.T."/>
            <person name="Palmer J.M."/>
            <person name="Ettinger C.L."/>
            <person name="Stajich J.E."/>
            <person name="Farrell T.M."/>
            <person name="Glorioso B.M."/>
            <person name="Lawson B."/>
            <person name="Price S.J."/>
            <person name="Stengle A.G."/>
            <person name="Grear D.A."/>
            <person name="Lorch J.M."/>
        </authorList>
    </citation>
    <scope>NUCLEOTIDE SEQUENCE</scope>
    <source>
        <strain evidence="1">NWHC 24266-5</strain>
    </source>
</reference>
<protein>
    <submittedName>
        <fullName evidence="1">Autophagy protein 7</fullName>
        <ecNumber evidence="1">3.5.4.12</ecNumber>
    </submittedName>
</protein>
<evidence type="ECO:0000313" key="1">
    <source>
        <dbReference type="EMBL" id="KAI2385723.1"/>
    </source>
</evidence>
<dbReference type="EC" id="3.5.4.12" evidence="1"/>
<name>A0ACB8UUZ7_9EURO</name>
<gene>
    <name evidence="1" type="primary">ATG7</name>
    <name evidence="1" type="ORF">LOY88_003956</name>
</gene>
<comment type="caution">
    <text evidence="1">The sequence shown here is derived from an EMBL/GenBank/DDBJ whole genome shotgun (WGS) entry which is preliminary data.</text>
</comment>
<accession>A0ACB8UUZ7</accession>
<sequence length="689" mass="76453">MQYTPFISDIEIPFYSSLASRKLNHDKLDDSARKLLGFYELRPSDLPQASCRMQINGNALVIDEVPTGSFRADGIIKNFNTAEDYQNSDKSALLQEAGQRIWDSIMDETVYSQPSILASFLALSFADLKKYRFSYWFAFPAIHSIPPWSLVNASEPKDSAIRIGTSSQPSLEQLTIDGRNALVTAVQNWRHKADVCQHGFFLAKRSQPTALSGNKEHGLSWVVSSLSAYETGFFQDSATEDCFVCFADPSNYRDTPGWMLRNLLILIRYKWRLNRVRIIRYRDILATNMEVQSIIVDLISESVENVSNADLTMPKVSGWERNASGKLSGRVVNLTEYMDPQRLADQSVDLNLTLMKWRISPGLDLQKIKNTKCLLLGAGTLGCYVARCLLAWGVKTITFVDNGSVSFSNPVRQPLFAFTDCLDGGVKKALRAAESLQEIYPGVSSTGYVLSIPMAGHPMVNPDQAKTDYETLKRLVDEHDAVFLLMDTRESRWLPTVMGKAAGKVVMNAALGFDTFLVMRHGDSKVEPSLGCYFCNDIVAPANSAKAQTLDQQCTVTRPGGSMMASSLLVELFISLLQQPEGVAAPTTSENGVESPNPLGIVPHQIRGFLSTFSFMNVTGRSYEFCSACSNTVLNAYRAHGWEFVQRAINESGYIEEVSGLKEVQRQAEEAIASLELEDSSFESDSDLI</sequence>
<proteinExistence type="predicted"/>